<keyword evidence="16" id="KW-0969">Cilium</keyword>
<dbReference type="FunFam" id="3.40.50.300:FF:000695">
    <property type="entry name" value="Flagellar biosynthesis regulator FlhF"/>
    <property type="match status" value="1"/>
</dbReference>
<evidence type="ECO:0000256" key="13">
    <source>
        <dbReference type="NCBIfam" id="TIGR03499"/>
    </source>
</evidence>
<keyword evidence="10" id="KW-0472">Membrane</keyword>
<dbReference type="Gene3D" id="3.40.50.300">
    <property type="entry name" value="P-loop containing nucleotide triphosphate hydrolases"/>
    <property type="match status" value="1"/>
</dbReference>
<dbReference type="GO" id="GO:0005047">
    <property type="term" value="F:signal recognition particle binding"/>
    <property type="evidence" value="ECO:0007669"/>
    <property type="project" value="TreeGrafter"/>
</dbReference>
<keyword evidence="9" id="KW-0342">GTP-binding</keyword>
<comment type="caution">
    <text evidence="16">The sequence shown here is derived from an EMBL/GenBank/DDBJ whole genome shotgun (WGS) entry which is preliminary data.</text>
</comment>
<evidence type="ECO:0000256" key="11">
    <source>
        <dbReference type="ARBA" id="ARBA00023225"/>
    </source>
</evidence>
<keyword evidence="6" id="KW-0547">Nucleotide-binding</keyword>
<evidence type="ECO:0000256" key="3">
    <source>
        <dbReference type="ARBA" id="ARBA00014919"/>
    </source>
</evidence>
<comment type="function">
    <text evidence="12">Necessary for flagellar biosynthesis. May be involved in translocation of the flagellum.</text>
</comment>
<keyword evidence="4" id="KW-0813">Transport</keyword>
<accession>A0A942UMU4</accession>
<evidence type="ECO:0000256" key="12">
    <source>
        <dbReference type="ARBA" id="ARBA00025337"/>
    </source>
</evidence>
<dbReference type="InterPro" id="IPR047040">
    <property type="entry name" value="FlhF__GTPase_dom"/>
</dbReference>
<organism evidence="16 17">
    <name type="scientific">Lederbergia citrea</name>
    <dbReference type="NCBI Taxonomy" id="2833581"/>
    <lineage>
        <taxon>Bacteria</taxon>
        <taxon>Bacillati</taxon>
        <taxon>Bacillota</taxon>
        <taxon>Bacilli</taxon>
        <taxon>Bacillales</taxon>
        <taxon>Bacillaceae</taxon>
        <taxon>Lederbergia</taxon>
    </lineage>
</organism>
<dbReference type="PANTHER" id="PTHR43134:SF3">
    <property type="entry name" value="FLAGELLAR BIOSYNTHESIS PROTEIN FLHF"/>
    <property type="match status" value="1"/>
</dbReference>
<evidence type="ECO:0000256" key="7">
    <source>
        <dbReference type="ARBA" id="ARBA00022795"/>
    </source>
</evidence>
<dbReference type="SMART" id="SM00962">
    <property type="entry name" value="SRP54"/>
    <property type="match status" value="1"/>
</dbReference>
<comment type="similarity">
    <text evidence="2">Belongs to the GTP-binding SRP family.</text>
</comment>
<evidence type="ECO:0000259" key="15">
    <source>
        <dbReference type="SMART" id="SM00962"/>
    </source>
</evidence>
<dbReference type="InterPro" id="IPR027417">
    <property type="entry name" value="P-loop_NTPase"/>
</dbReference>
<dbReference type="GO" id="GO:0006614">
    <property type="term" value="P:SRP-dependent cotranslational protein targeting to membrane"/>
    <property type="evidence" value="ECO:0007669"/>
    <property type="project" value="UniProtKB-UniRule"/>
</dbReference>
<keyword evidence="5" id="KW-1003">Cell membrane</keyword>
<dbReference type="Proteomes" id="UP000676456">
    <property type="component" value="Unassembled WGS sequence"/>
</dbReference>
<dbReference type="SMART" id="SM00382">
    <property type="entry name" value="AAA"/>
    <property type="match status" value="1"/>
</dbReference>
<dbReference type="GO" id="GO:0005886">
    <property type="term" value="C:plasma membrane"/>
    <property type="evidence" value="ECO:0007669"/>
    <property type="project" value="UniProtKB-SubCell"/>
</dbReference>
<evidence type="ECO:0000313" key="16">
    <source>
        <dbReference type="EMBL" id="MBS4221648.1"/>
    </source>
</evidence>
<dbReference type="InterPro" id="IPR020006">
    <property type="entry name" value="FlhF"/>
</dbReference>
<dbReference type="Gene3D" id="1.20.120.1380">
    <property type="entry name" value="Flagellar FlhF biosynthesis protein, N domain"/>
    <property type="match status" value="1"/>
</dbReference>
<evidence type="ECO:0000256" key="1">
    <source>
        <dbReference type="ARBA" id="ARBA00004413"/>
    </source>
</evidence>
<dbReference type="Pfam" id="PF00448">
    <property type="entry name" value="SRP54"/>
    <property type="match status" value="1"/>
</dbReference>
<keyword evidence="7" id="KW-1005">Bacterial flagellum biogenesis</keyword>
<dbReference type="GO" id="GO:0044781">
    <property type="term" value="P:bacterial-type flagellum organization"/>
    <property type="evidence" value="ECO:0007669"/>
    <property type="project" value="UniProtKB-UniRule"/>
</dbReference>
<dbReference type="InterPro" id="IPR003593">
    <property type="entry name" value="AAA+_ATPase"/>
</dbReference>
<evidence type="ECO:0000256" key="6">
    <source>
        <dbReference type="ARBA" id="ARBA00022741"/>
    </source>
</evidence>
<evidence type="ECO:0000256" key="5">
    <source>
        <dbReference type="ARBA" id="ARBA00022475"/>
    </source>
</evidence>
<evidence type="ECO:0000256" key="10">
    <source>
        <dbReference type="ARBA" id="ARBA00023136"/>
    </source>
</evidence>
<reference evidence="16 17" key="1">
    <citation type="submission" date="2021-05" db="EMBL/GenBank/DDBJ databases">
        <title>Novel Bacillus species.</title>
        <authorList>
            <person name="Liu G."/>
        </authorList>
    </citation>
    <scope>NUCLEOTIDE SEQUENCE [LARGE SCALE GENOMIC DNA]</scope>
    <source>
        <strain evidence="16 17">FJAT-49682</strain>
    </source>
</reference>
<proteinExistence type="inferred from homology"/>
<dbReference type="InterPro" id="IPR000897">
    <property type="entry name" value="SRP54_GTPase_dom"/>
</dbReference>
<name>A0A942UMU4_9BACI</name>
<evidence type="ECO:0000313" key="17">
    <source>
        <dbReference type="Proteomes" id="UP000676456"/>
    </source>
</evidence>
<gene>
    <name evidence="16" type="primary">flhF</name>
    <name evidence="16" type="ORF">KHA91_02600</name>
</gene>
<evidence type="ECO:0000256" key="9">
    <source>
        <dbReference type="ARBA" id="ARBA00023134"/>
    </source>
</evidence>
<keyword evidence="16" id="KW-0282">Flagellum</keyword>
<feature type="domain" description="AAA+ ATPase" evidence="14">
    <location>
        <begin position="189"/>
        <end position="335"/>
    </location>
</feature>
<dbReference type="GO" id="GO:0003924">
    <property type="term" value="F:GTPase activity"/>
    <property type="evidence" value="ECO:0007669"/>
    <property type="project" value="UniProtKB-UniRule"/>
</dbReference>
<dbReference type="RefSeq" id="WP_213096656.1">
    <property type="nucleotide sequence ID" value="NZ_JAGYPH010000001.1"/>
</dbReference>
<evidence type="ECO:0000256" key="8">
    <source>
        <dbReference type="ARBA" id="ARBA00022927"/>
    </source>
</evidence>
<dbReference type="NCBIfam" id="TIGR03499">
    <property type="entry name" value="FlhF"/>
    <property type="match status" value="1"/>
</dbReference>
<dbReference type="EMBL" id="JAGYPN010000001">
    <property type="protein sequence ID" value="MBS4221648.1"/>
    <property type="molecule type" value="Genomic_DNA"/>
</dbReference>
<keyword evidence="16" id="KW-0966">Cell projection</keyword>
<dbReference type="GO" id="GO:0005525">
    <property type="term" value="F:GTP binding"/>
    <property type="evidence" value="ECO:0007669"/>
    <property type="project" value="UniProtKB-UniRule"/>
</dbReference>
<evidence type="ECO:0000256" key="2">
    <source>
        <dbReference type="ARBA" id="ARBA00008531"/>
    </source>
</evidence>
<feature type="domain" description="SRP54-type proteins GTP-binding" evidence="15">
    <location>
        <begin position="190"/>
        <end position="381"/>
    </location>
</feature>
<comment type="subcellular location">
    <subcellularLocation>
        <location evidence="1">Cell membrane</location>
        <topology evidence="1">Peripheral membrane protein</topology>
        <orientation evidence="1">Cytoplasmic side</orientation>
    </subcellularLocation>
</comment>
<evidence type="ECO:0000256" key="4">
    <source>
        <dbReference type="ARBA" id="ARBA00022448"/>
    </source>
</evidence>
<dbReference type="SUPFAM" id="SSF52540">
    <property type="entry name" value="P-loop containing nucleoside triphosphate hydrolases"/>
    <property type="match status" value="1"/>
</dbReference>
<keyword evidence="8" id="KW-0653">Protein transport</keyword>
<evidence type="ECO:0000259" key="14">
    <source>
        <dbReference type="SMART" id="SM00382"/>
    </source>
</evidence>
<dbReference type="CDD" id="cd17873">
    <property type="entry name" value="FlhF"/>
    <property type="match status" value="1"/>
</dbReference>
<dbReference type="AlphaFoldDB" id="A0A942UMU4"/>
<keyword evidence="17" id="KW-1185">Reference proteome</keyword>
<dbReference type="GO" id="GO:0015031">
    <property type="term" value="P:protein transport"/>
    <property type="evidence" value="ECO:0007669"/>
    <property type="project" value="UniProtKB-KW"/>
</dbReference>
<sequence length="385" mass="44147">MNIKKIIAPTMPEAMRKIKAELGDNAVILNSKVIYHGGFLGMFRKKKIEVIAALDKHPVKQNKKHKSRKLPEKVDVHNERNIPIEAAPINDRNHLDIIQEIAGLKKELEITRRKQGLSYMHYPELIQTYISQLQEAGLEEEFIDEIGEGLLKNWREAKNSPTIEELKDWCHTALTDHLLKVDFKGISYNRKFVTFVGPTGVGKTTTIAKLAAEAVLEHKKKVAFITTDTYRIAAIEQLKTYAELLDIPIEIVYSPDDFQTAAENLSHCDLVFIDTAGRNYRDMKFINELKKMFGEENNMETFLVLSLSMKEQDIRKIANNFLEMKFNKFIFTKADETRDYGVMYNIVRKHGIGAAYITTGQEVPDDITALNPEMIADYLLRNEDI</sequence>
<dbReference type="PANTHER" id="PTHR43134">
    <property type="entry name" value="SIGNAL RECOGNITION PARTICLE RECEPTOR SUBUNIT ALPHA"/>
    <property type="match status" value="1"/>
</dbReference>
<protein>
    <recommendedName>
        <fullName evidence="3 13">Flagellar biosynthesis protein FlhF</fullName>
    </recommendedName>
</protein>
<keyword evidence="11" id="KW-1006">Bacterial flagellum protein export</keyword>